<reference evidence="1" key="1">
    <citation type="submission" date="2024-03" db="EMBL/GenBank/DDBJ databases">
        <title>WGS assembly of Saponaria officinalis var. Norfolk2.</title>
        <authorList>
            <person name="Jenkins J."/>
            <person name="Shu S."/>
            <person name="Grimwood J."/>
            <person name="Barry K."/>
            <person name="Goodstein D."/>
            <person name="Schmutz J."/>
            <person name="Leebens-Mack J."/>
            <person name="Osbourn A."/>
        </authorList>
    </citation>
    <scope>NUCLEOTIDE SEQUENCE [LARGE SCALE GENOMIC DNA]</scope>
    <source>
        <strain evidence="1">JIC</strain>
    </source>
</reference>
<keyword evidence="2" id="KW-1185">Reference proteome</keyword>
<evidence type="ECO:0000313" key="2">
    <source>
        <dbReference type="Proteomes" id="UP001443914"/>
    </source>
</evidence>
<evidence type="ECO:0000313" key="1">
    <source>
        <dbReference type="EMBL" id="KAK9664799.1"/>
    </source>
</evidence>
<dbReference type="AlphaFoldDB" id="A0AAW1GLV1"/>
<proteinExistence type="predicted"/>
<dbReference type="EMBL" id="JBDFQZ010000014">
    <property type="protein sequence ID" value="KAK9664799.1"/>
    <property type="molecule type" value="Genomic_DNA"/>
</dbReference>
<accession>A0AAW1GLV1</accession>
<comment type="caution">
    <text evidence="1">The sequence shown here is derived from an EMBL/GenBank/DDBJ whole genome shotgun (WGS) entry which is preliminary data.</text>
</comment>
<protein>
    <submittedName>
        <fullName evidence="1">Uncharacterized protein</fullName>
    </submittedName>
</protein>
<gene>
    <name evidence="1" type="ORF">RND81_14G069200</name>
</gene>
<dbReference type="Proteomes" id="UP001443914">
    <property type="component" value="Unassembled WGS sequence"/>
</dbReference>
<sequence>MRAVYMRFLTVELSMLRKKSKADNIIFNDSSTKFFYARVNERRQSQTIGSIVDHNGVMMKGMSEVAGSFIDYYKSLLGSSRPVEDLDYTFLSRGAGIRAVDWPSLVGPVLDTEIDAALTSIKPDKSSGPDGFSSAFFTASWDTIQHNFRECVH</sequence>
<organism evidence="1 2">
    <name type="scientific">Saponaria officinalis</name>
    <name type="common">Common soapwort</name>
    <name type="synonym">Lychnis saponaria</name>
    <dbReference type="NCBI Taxonomy" id="3572"/>
    <lineage>
        <taxon>Eukaryota</taxon>
        <taxon>Viridiplantae</taxon>
        <taxon>Streptophyta</taxon>
        <taxon>Embryophyta</taxon>
        <taxon>Tracheophyta</taxon>
        <taxon>Spermatophyta</taxon>
        <taxon>Magnoliopsida</taxon>
        <taxon>eudicotyledons</taxon>
        <taxon>Gunneridae</taxon>
        <taxon>Pentapetalae</taxon>
        <taxon>Caryophyllales</taxon>
        <taxon>Caryophyllaceae</taxon>
        <taxon>Caryophylleae</taxon>
        <taxon>Saponaria</taxon>
    </lineage>
</organism>
<name>A0AAW1GLV1_SAPOF</name>